<evidence type="ECO:0000259" key="8">
    <source>
        <dbReference type="Pfam" id="PF14432"/>
    </source>
</evidence>
<keyword evidence="3" id="KW-0677">Repeat</keyword>
<dbReference type="Proteomes" id="UP000634136">
    <property type="component" value="Unassembled WGS sequence"/>
</dbReference>
<feature type="domain" description="DYW" evidence="8">
    <location>
        <begin position="476"/>
        <end position="568"/>
    </location>
</feature>
<evidence type="ECO:0000256" key="7">
    <source>
        <dbReference type="SAM" id="MobiDB-lite"/>
    </source>
</evidence>
<evidence type="ECO:0000256" key="5">
    <source>
        <dbReference type="ARBA" id="ARBA00023128"/>
    </source>
</evidence>
<dbReference type="NCBIfam" id="TIGR00756">
    <property type="entry name" value="PPR"/>
    <property type="match status" value="1"/>
</dbReference>
<dbReference type="InterPro" id="IPR032867">
    <property type="entry name" value="DYW_dom"/>
</dbReference>
<evidence type="ECO:0000256" key="3">
    <source>
        <dbReference type="ARBA" id="ARBA00022737"/>
    </source>
</evidence>
<evidence type="ECO:0000313" key="9">
    <source>
        <dbReference type="EMBL" id="KAF7810908.1"/>
    </source>
</evidence>
<dbReference type="GO" id="GO:0003723">
    <property type="term" value="F:RNA binding"/>
    <property type="evidence" value="ECO:0007669"/>
    <property type="project" value="InterPro"/>
</dbReference>
<evidence type="ECO:0000256" key="4">
    <source>
        <dbReference type="ARBA" id="ARBA00022946"/>
    </source>
</evidence>
<name>A0A834SUR2_9FABA</name>
<dbReference type="OrthoDB" id="185373at2759"/>
<feature type="repeat" description="PPR" evidence="6">
    <location>
        <begin position="289"/>
        <end position="323"/>
    </location>
</feature>
<dbReference type="Pfam" id="PF13041">
    <property type="entry name" value="PPR_2"/>
    <property type="match status" value="1"/>
</dbReference>
<keyword evidence="5" id="KW-0496">Mitochondrion</keyword>
<gene>
    <name evidence="9" type="ORF">G2W53_031884</name>
</gene>
<comment type="similarity">
    <text evidence="2">Belongs to the PPR family. PCMP-H subfamily.</text>
</comment>
<feature type="compositionally biased region" description="Basic and acidic residues" evidence="7">
    <location>
        <begin position="97"/>
        <end position="106"/>
    </location>
</feature>
<evidence type="ECO:0000256" key="2">
    <source>
        <dbReference type="ARBA" id="ARBA00006643"/>
    </source>
</evidence>
<dbReference type="PROSITE" id="PS51375">
    <property type="entry name" value="PPR"/>
    <property type="match status" value="1"/>
</dbReference>
<comment type="subcellular location">
    <subcellularLocation>
        <location evidence="1">Mitochondrion</location>
    </subcellularLocation>
</comment>
<organism evidence="9 10">
    <name type="scientific">Senna tora</name>
    <dbReference type="NCBI Taxonomy" id="362788"/>
    <lineage>
        <taxon>Eukaryota</taxon>
        <taxon>Viridiplantae</taxon>
        <taxon>Streptophyta</taxon>
        <taxon>Embryophyta</taxon>
        <taxon>Tracheophyta</taxon>
        <taxon>Spermatophyta</taxon>
        <taxon>Magnoliopsida</taxon>
        <taxon>eudicotyledons</taxon>
        <taxon>Gunneridae</taxon>
        <taxon>Pentapetalae</taxon>
        <taxon>rosids</taxon>
        <taxon>fabids</taxon>
        <taxon>Fabales</taxon>
        <taxon>Fabaceae</taxon>
        <taxon>Caesalpinioideae</taxon>
        <taxon>Cassia clade</taxon>
        <taxon>Senna</taxon>
    </lineage>
</organism>
<feature type="region of interest" description="Disordered" evidence="7">
    <location>
        <begin position="43"/>
        <end position="197"/>
    </location>
</feature>
<dbReference type="GO" id="GO:0009451">
    <property type="term" value="P:RNA modification"/>
    <property type="evidence" value="ECO:0007669"/>
    <property type="project" value="InterPro"/>
</dbReference>
<evidence type="ECO:0000256" key="6">
    <source>
        <dbReference type="PROSITE-ProRule" id="PRU00708"/>
    </source>
</evidence>
<evidence type="ECO:0000256" key="1">
    <source>
        <dbReference type="ARBA" id="ARBA00004173"/>
    </source>
</evidence>
<dbReference type="PANTHER" id="PTHR47926:SF353">
    <property type="entry name" value="DYW DOMAIN-CONTAINING PROTEIN"/>
    <property type="match status" value="1"/>
</dbReference>
<dbReference type="Pfam" id="PF14432">
    <property type="entry name" value="DYW_deaminase"/>
    <property type="match status" value="1"/>
</dbReference>
<dbReference type="FunFam" id="1.25.40.10:FF:000503">
    <property type="entry name" value="Pentatricopeptide repeat-containing protein, mitochondrial"/>
    <property type="match status" value="1"/>
</dbReference>
<evidence type="ECO:0000313" key="10">
    <source>
        <dbReference type="Proteomes" id="UP000634136"/>
    </source>
</evidence>
<dbReference type="GO" id="GO:0005739">
    <property type="term" value="C:mitochondrion"/>
    <property type="evidence" value="ECO:0007669"/>
    <property type="project" value="UniProtKB-SubCell"/>
</dbReference>
<dbReference type="InterPro" id="IPR046960">
    <property type="entry name" value="PPR_At4g14850-like_plant"/>
</dbReference>
<accession>A0A834SUR2</accession>
<dbReference type="InterPro" id="IPR011990">
    <property type="entry name" value="TPR-like_helical_dom_sf"/>
</dbReference>
<keyword evidence="4" id="KW-0809">Transit peptide</keyword>
<dbReference type="PANTHER" id="PTHR47926">
    <property type="entry name" value="PENTATRICOPEPTIDE REPEAT-CONTAINING PROTEIN"/>
    <property type="match status" value="1"/>
</dbReference>
<dbReference type="EMBL" id="JAAIUW010000010">
    <property type="protein sequence ID" value="KAF7810908.1"/>
    <property type="molecule type" value="Genomic_DNA"/>
</dbReference>
<feature type="compositionally biased region" description="Polar residues" evidence="7">
    <location>
        <begin position="141"/>
        <end position="190"/>
    </location>
</feature>
<reference evidence="9" key="1">
    <citation type="submission" date="2020-09" db="EMBL/GenBank/DDBJ databases">
        <title>Genome-Enabled Discovery of Anthraquinone Biosynthesis in Senna tora.</title>
        <authorList>
            <person name="Kang S.-H."/>
            <person name="Pandey R.P."/>
            <person name="Lee C.-M."/>
            <person name="Sim J.-S."/>
            <person name="Jeong J.-T."/>
            <person name="Choi B.-S."/>
            <person name="Jung M."/>
            <person name="Ginzburg D."/>
            <person name="Zhao K."/>
            <person name="Won S.Y."/>
            <person name="Oh T.-J."/>
            <person name="Yu Y."/>
            <person name="Kim N.-H."/>
            <person name="Lee O.R."/>
            <person name="Lee T.-H."/>
            <person name="Bashyal P."/>
            <person name="Kim T.-S."/>
            <person name="Lee W.-H."/>
            <person name="Kawkins C."/>
            <person name="Kim C.-K."/>
            <person name="Kim J.S."/>
            <person name="Ahn B.O."/>
            <person name="Rhee S.Y."/>
            <person name="Sohng J.K."/>
        </authorList>
    </citation>
    <scope>NUCLEOTIDE SEQUENCE</scope>
    <source>
        <tissue evidence="9">Leaf</tissue>
    </source>
</reference>
<feature type="compositionally biased region" description="Low complexity" evidence="7">
    <location>
        <begin position="117"/>
        <end position="140"/>
    </location>
</feature>
<dbReference type="GO" id="GO:0008270">
    <property type="term" value="F:zinc ion binding"/>
    <property type="evidence" value="ECO:0007669"/>
    <property type="project" value="InterPro"/>
</dbReference>
<feature type="compositionally biased region" description="Polar residues" evidence="7">
    <location>
        <begin position="69"/>
        <end position="96"/>
    </location>
</feature>
<sequence length="568" mass="64554">MASILMIQRARSTMLSSSSFLKDNYCYGQSLLKAPMSTSAIPNEYQRTHPHQPPSDARALRDQGDPTHFVQQGNPNNQFNRFQNIPGQYPNQSQNPHNREYPDQGRRYAQGNHNQWNPQYQGPPQVNPQNPNFQPNSSPNRWNNQNQGYPQAGGPNQFNSRTQGYPQSGSSNQLGNQASNQGQTTESQAPVSPPPSIIDLTRVCQEGKVKEAIEVLEKGVKADASCFYTLFDLCGKSKSLEDAKKVHDYFLQSTFRSDLKLNNKVLEMYGKCKSMTDARRVFDHMANRNLDSWHLMIHGYANNTMGDEGLQLFEQMKEQGLEPTSETFLAVLSACASEAVEDGFMHFESMKTKHGIEPGMEHYMGLLDVLGQSGYLKEAEEYIENLPFEPTVSFWERLRDYARTHGEIDLEDHAEELMISLDPSKAIASKIPTPPPKKRTAINMLDRKNRIVEYKNPTLYKDDEKLKALSGMKEAGYVPDTRYVLHDIDQEAKEQALLYHSERLAIAYGLISTPPRTPLRIIKNLRVCGDCHNAIKIMSRIVGRELIVRDNKRFHHFKDGKCSCGDYW</sequence>
<proteinExistence type="inferred from homology"/>
<keyword evidence="10" id="KW-1185">Reference proteome</keyword>
<comment type="caution">
    <text evidence="9">The sequence shown here is derived from an EMBL/GenBank/DDBJ whole genome shotgun (WGS) entry which is preliminary data.</text>
</comment>
<dbReference type="AlphaFoldDB" id="A0A834SUR2"/>
<dbReference type="Gene3D" id="1.25.40.10">
    <property type="entry name" value="Tetratricopeptide repeat domain"/>
    <property type="match status" value="2"/>
</dbReference>
<dbReference type="InterPro" id="IPR002885">
    <property type="entry name" value="PPR_rpt"/>
</dbReference>
<protein>
    <submittedName>
        <fullName evidence="9">Pentatricopeptide repeat-containing protein</fullName>
    </submittedName>
</protein>